<gene>
    <name evidence="2" type="ORF">E1I69_15340</name>
</gene>
<proteinExistence type="predicted"/>
<dbReference type="Gene3D" id="1.25.40.10">
    <property type="entry name" value="Tetratricopeptide repeat domain"/>
    <property type="match status" value="1"/>
</dbReference>
<protein>
    <submittedName>
        <fullName evidence="2">Uncharacterized protein</fullName>
    </submittedName>
</protein>
<organism evidence="2 3">
    <name type="scientific">Bacillus timonensis</name>
    <dbReference type="NCBI Taxonomy" id="1033734"/>
    <lineage>
        <taxon>Bacteria</taxon>
        <taxon>Bacillati</taxon>
        <taxon>Bacillota</taxon>
        <taxon>Bacilli</taxon>
        <taxon>Bacillales</taxon>
        <taxon>Bacillaceae</taxon>
        <taxon>Bacillus</taxon>
    </lineage>
</organism>
<evidence type="ECO:0000313" key="3">
    <source>
        <dbReference type="Proteomes" id="UP000306477"/>
    </source>
</evidence>
<dbReference type="Gene3D" id="3.40.50.300">
    <property type="entry name" value="P-loop containing nucleotide triphosphate hydrolases"/>
    <property type="match status" value="1"/>
</dbReference>
<keyword evidence="1" id="KW-0175">Coiled coil</keyword>
<accession>A0A4S3PQ57</accession>
<dbReference type="EMBL" id="SLUB01000030">
    <property type="protein sequence ID" value="THE11335.1"/>
    <property type="molecule type" value="Genomic_DNA"/>
</dbReference>
<dbReference type="OrthoDB" id="2953146at2"/>
<evidence type="ECO:0000313" key="2">
    <source>
        <dbReference type="EMBL" id="THE11335.1"/>
    </source>
</evidence>
<comment type="caution">
    <text evidence="2">The sequence shown here is derived from an EMBL/GenBank/DDBJ whole genome shotgun (WGS) entry which is preliminary data.</text>
</comment>
<evidence type="ECO:0000256" key="1">
    <source>
        <dbReference type="SAM" id="Coils"/>
    </source>
</evidence>
<reference evidence="2 3" key="1">
    <citation type="journal article" date="2019" name="Indoor Air">
        <title>Impacts of indoor surface finishes on bacterial viability.</title>
        <authorList>
            <person name="Hu J."/>
            <person name="Maamar S.B."/>
            <person name="Glawe A.J."/>
            <person name="Gottel N."/>
            <person name="Gilbert J.A."/>
            <person name="Hartmann E.M."/>
        </authorList>
    </citation>
    <scope>NUCLEOTIDE SEQUENCE [LARGE SCALE GENOMIC DNA]</scope>
    <source>
        <strain evidence="2 3">AF060A6</strain>
    </source>
</reference>
<keyword evidence="3" id="KW-1185">Reference proteome</keyword>
<dbReference type="STRING" id="1033734.GCA_000285535_02317"/>
<sequence length="884" mass="102730">MTTEHEFITKTHYKTIITENDKRHPVDILGEAYMVEQEKEVYDLTNIRFAQGEIYFHSKDYEAAIYKWENITNDLQPWAKKNIADAYYELGLLSNAEKIYGSIISKNQVLTSEVSLCLFSLYLEDNKIDAAYRVLQEAIEGNPDYPELTSIAKRFYEEQEDWKNAVELAINEANRTQDLYWFDGLISYCEAGHGLTFTPDTFVSLLRTLYELDQARFKQLLAAIWQHYKNTDHYLDWLHSVIQIMKDLEIDPYDSWHTISSLFEETYLQLTKGDYLLRDIGKLMPKLLINWLNTTTATNGLNAAAAILAWDDIFPSAFKTVIVKEAEIVLENAHGRKISMDECHHFMKTIIDWAQKNNIETSKRLVWGFEQLFDKDTTYLLVLGKGKGSFINSILEEEILTPSLSSFACIQYGEKKEITEVSDTGRSLLTAYEEATNPDSIIETSLPSTRLQQSAIRLNTTGYNEYFMEKRKTFGYLPVVDGVLFVHEAEVLTELDLDYLAQIKHSAKDTPVHFVLRNMFDEGKIKEYFPDAVVHSFSNVNVLRDIKASYRTTNRVGKILFLLRKTISNLLKKRVDSENKLIELIAHNEEFITRLTGFNNSLNDKEMSQSKEIVDSFTDVISEVKRNITEKVPKILADCSKYITEESNLNQLHIELNEKMNEEIRGLFDQEIVPDLTENLQQWIEGTNQKLVATQDYLDGMTESLAEGYPEKELKLQCDFKVVEDWRRDIGRMTYQIQIEKENIMLRHNPAQVLLKSAGKVLGLLPQKQQSYILNQYKRYVENESYTEVVESIQRKFWQQFDFFNKSLQQDVGLFYKESLEELSRVIDDTKNRVEQDKEILAKMKSNPEIYYDPLKLFETRLVQNERIAKRDTGTGSLSHTHTL</sequence>
<name>A0A4S3PQ57_9BACI</name>
<feature type="coiled-coil region" evidence="1">
    <location>
        <begin position="820"/>
        <end position="847"/>
    </location>
</feature>
<dbReference type="SUPFAM" id="SSF48452">
    <property type="entry name" value="TPR-like"/>
    <property type="match status" value="1"/>
</dbReference>
<dbReference type="InterPro" id="IPR011990">
    <property type="entry name" value="TPR-like_helical_dom_sf"/>
</dbReference>
<dbReference type="RefSeq" id="WP_136380450.1">
    <property type="nucleotide sequence ID" value="NZ_SLUB01000030.1"/>
</dbReference>
<dbReference type="AlphaFoldDB" id="A0A4S3PQ57"/>
<dbReference type="Proteomes" id="UP000306477">
    <property type="component" value="Unassembled WGS sequence"/>
</dbReference>
<dbReference type="InterPro" id="IPR027417">
    <property type="entry name" value="P-loop_NTPase"/>
</dbReference>